<dbReference type="PANTHER" id="PTHR36842">
    <property type="entry name" value="PROTEIN TOLB HOMOLOG"/>
    <property type="match status" value="1"/>
</dbReference>
<name>A0ABX3IG10_9BACT</name>
<proteinExistence type="predicted"/>
<dbReference type="Gene3D" id="2.120.10.60">
    <property type="entry name" value="Tricorn protease N-terminal domain"/>
    <property type="match status" value="1"/>
</dbReference>
<accession>A0ABX3IG10</accession>
<protein>
    <submittedName>
        <fullName evidence="1">Uncharacterized protein</fullName>
    </submittedName>
</protein>
<dbReference type="RefSeq" id="WP_077198637.1">
    <property type="nucleotide sequence ID" value="NZ_LBFC01000022.1"/>
</dbReference>
<comment type="caution">
    <text evidence="1">The sequence shown here is derived from an EMBL/GenBank/DDBJ whole genome shotgun (WGS) entry which is preliminary data.</text>
</comment>
<dbReference type="EMBL" id="LBFC01000022">
    <property type="protein sequence ID" value="ONN26766.1"/>
    <property type="molecule type" value="Genomic_DNA"/>
</dbReference>
<dbReference type="InterPro" id="IPR011042">
    <property type="entry name" value="6-blade_b-propeller_TolB-like"/>
</dbReference>
<keyword evidence="2" id="KW-1185">Reference proteome</keyword>
<dbReference type="Proteomes" id="UP000242616">
    <property type="component" value="Unassembled WGS sequence"/>
</dbReference>
<evidence type="ECO:0000313" key="2">
    <source>
        <dbReference type="Proteomes" id="UP000242616"/>
    </source>
</evidence>
<sequence length="382" mass="44944">MKKLLLLILIITTNLFSYTVGVITHYSTETYQILLDASNLLNNYKDYKVLFLDNYASADYFVNLYLTYDATNDIYIATYKDGNYKISSRFSFKGYKSYNTFLKEIIYYPLEKISFHKLRTREFNNYLHLTFHPGVDEYGDFKDGKFLFITDRLGGNRNIAYIDILNEQMNILPIWGSSEYYPKFSNDLKQIIFQGSLHGNWNIYIMPFSSNYSKKIKKISSGKLSSYTPVWYGNDKIIYIQDLEKGNLMMIYDLKKAKYKELKTYGDMVFTPFASGTEIYYTSLNGANFGIYKYVNGKNEKVEDTFYNEHDPVIYKEKLIFTSNRDGTYRIWMKDLKTSSITCLTKDINYDVFYPTVADGLLFFSVYKDNEEPDIFVKKLDF</sequence>
<reference evidence="1 2" key="1">
    <citation type="submission" date="2015-06" db="EMBL/GenBank/DDBJ databases">
        <title>Genome sequencing of Thermotogales isolates from hydrothermal vents.</title>
        <authorList>
            <person name="Haverkamp T.H."/>
            <person name="Kublanov I.V."/>
            <person name="Nesbo C.L."/>
        </authorList>
    </citation>
    <scope>NUCLEOTIDE SEQUENCE [LARGE SCALE GENOMIC DNA]</scope>
    <source>
        <strain evidence="2">ik275mar</strain>
    </source>
</reference>
<organism evidence="1 2">
    <name type="scientific">Thermosipho affectus</name>
    <dbReference type="NCBI Taxonomy" id="660294"/>
    <lineage>
        <taxon>Bacteria</taxon>
        <taxon>Thermotogati</taxon>
        <taxon>Thermotogota</taxon>
        <taxon>Thermotogae</taxon>
        <taxon>Thermotogales</taxon>
        <taxon>Fervidobacteriaceae</taxon>
        <taxon>Thermosipho</taxon>
    </lineage>
</organism>
<dbReference type="SUPFAM" id="SSF69304">
    <property type="entry name" value="Tricorn protease N-terminal domain"/>
    <property type="match status" value="1"/>
</dbReference>
<dbReference type="Gene3D" id="2.120.10.30">
    <property type="entry name" value="TolB, C-terminal domain"/>
    <property type="match status" value="1"/>
</dbReference>
<evidence type="ECO:0000313" key="1">
    <source>
        <dbReference type="EMBL" id="ONN26766.1"/>
    </source>
</evidence>
<gene>
    <name evidence="1" type="ORF">XJ44_07840</name>
</gene>